<evidence type="ECO:0000313" key="4">
    <source>
        <dbReference type="Proteomes" id="UP000319852"/>
    </source>
</evidence>
<dbReference type="EMBL" id="CP036263">
    <property type="protein sequence ID" value="QDS97266.1"/>
    <property type="molecule type" value="Genomic_DNA"/>
</dbReference>
<feature type="transmembrane region" description="Helical" evidence="2">
    <location>
        <begin position="131"/>
        <end position="150"/>
    </location>
</feature>
<proteinExistence type="predicted"/>
<dbReference type="KEGG" id="amob:HG15A2_05270"/>
<organism evidence="3 4">
    <name type="scientific">Adhaeretor mobilis</name>
    <dbReference type="NCBI Taxonomy" id="1930276"/>
    <lineage>
        <taxon>Bacteria</taxon>
        <taxon>Pseudomonadati</taxon>
        <taxon>Planctomycetota</taxon>
        <taxon>Planctomycetia</taxon>
        <taxon>Pirellulales</taxon>
        <taxon>Lacipirellulaceae</taxon>
        <taxon>Adhaeretor</taxon>
    </lineage>
</organism>
<dbReference type="RefSeq" id="WP_145057504.1">
    <property type="nucleotide sequence ID" value="NZ_CP036263.1"/>
</dbReference>
<accession>A0A517MQV4</accession>
<feature type="compositionally biased region" description="Basic and acidic residues" evidence="1">
    <location>
        <begin position="85"/>
        <end position="105"/>
    </location>
</feature>
<name>A0A517MQV4_9BACT</name>
<keyword evidence="2" id="KW-0812">Transmembrane</keyword>
<evidence type="ECO:0000256" key="2">
    <source>
        <dbReference type="SAM" id="Phobius"/>
    </source>
</evidence>
<feature type="region of interest" description="Disordered" evidence="1">
    <location>
        <begin position="83"/>
        <end position="105"/>
    </location>
</feature>
<keyword evidence="2" id="KW-1133">Transmembrane helix</keyword>
<feature type="transmembrane region" description="Helical" evidence="2">
    <location>
        <begin position="33"/>
        <end position="54"/>
    </location>
</feature>
<protein>
    <submittedName>
        <fullName evidence="3">Uncharacterized protein</fullName>
    </submittedName>
</protein>
<dbReference type="Proteomes" id="UP000319852">
    <property type="component" value="Chromosome"/>
</dbReference>
<evidence type="ECO:0000313" key="3">
    <source>
        <dbReference type="EMBL" id="QDS97266.1"/>
    </source>
</evidence>
<sequence>MSAPNRSRSMARFGLSESKKATRPAWNLSLGEGICWAGLFLGGAIFLGGLAWHLSAKPIDVWTEQQAEEFEAASRAMHGLANTAGEHDHTNDGHGSKAHEHDHGSADQITLDRFAKIEGELQEALYQQDTLGIRMMQAGMLAVIGFGIGLRSASSS</sequence>
<keyword evidence="4" id="KW-1185">Reference proteome</keyword>
<evidence type="ECO:0000256" key="1">
    <source>
        <dbReference type="SAM" id="MobiDB-lite"/>
    </source>
</evidence>
<gene>
    <name evidence="3" type="ORF">HG15A2_05270</name>
</gene>
<reference evidence="3 4" key="1">
    <citation type="submission" date="2019-02" db="EMBL/GenBank/DDBJ databases">
        <title>Deep-cultivation of Planctomycetes and their phenomic and genomic characterization uncovers novel biology.</title>
        <authorList>
            <person name="Wiegand S."/>
            <person name="Jogler M."/>
            <person name="Boedeker C."/>
            <person name="Pinto D."/>
            <person name="Vollmers J."/>
            <person name="Rivas-Marin E."/>
            <person name="Kohn T."/>
            <person name="Peeters S.H."/>
            <person name="Heuer A."/>
            <person name="Rast P."/>
            <person name="Oberbeckmann S."/>
            <person name="Bunk B."/>
            <person name="Jeske O."/>
            <person name="Meyerdierks A."/>
            <person name="Storesund J.E."/>
            <person name="Kallscheuer N."/>
            <person name="Luecker S."/>
            <person name="Lage O.M."/>
            <person name="Pohl T."/>
            <person name="Merkel B.J."/>
            <person name="Hornburger P."/>
            <person name="Mueller R.-W."/>
            <person name="Bruemmer F."/>
            <person name="Labrenz M."/>
            <person name="Spormann A.M."/>
            <person name="Op den Camp H."/>
            <person name="Overmann J."/>
            <person name="Amann R."/>
            <person name="Jetten M.S.M."/>
            <person name="Mascher T."/>
            <person name="Medema M.H."/>
            <person name="Devos D.P."/>
            <person name="Kaster A.-K."/>
            <person name="Ovreas L."/>
            <person name="Rohde M."/>
            <person name="Galperin M.Y."/>
            <person name="Jogler C."/>
        </authorList>
    </citation>
    <scope>NUCLEOTIDE SEQUENCE [LARGE SCALE GENOMIC DNA]</scope>
    <source>
        <strain evidence="3 4">HG15A2</strain>
    </source>
</reference>
<keyword evidence="2" id="KW-0472">Membrane</keyword>
<dbReference type="AlphaFoldDB" id="A0A517MQV4"/>